<comment type="caution">
    <text evidence="1">The sequence shown here is derived from an EMBL/GenBank/DDBJ whole genome shotgun (WGS) entry which is preliminary data.</text>
</comment>
<name>A0ABW6T330_9ACTN</name>
<dbReference type="Proteomes" id="UP001602013">
    <property type="component" value="Unassembled WGS sequence"/>
</dbReference>
<keyword evidence="2" id="KW-1185">Reference proteome</keyword>
<accession>A0ABW6T330</accession>
<gene>
    <name evidence="1" type="ORF">ACFYXI_39525</name>
</gene>
<proteinExistence type="predicted"/>
<sequence>MPIPPGLLADPDELAAMLGVPTDDRRMLAALRDASRRLIGDVRHPVALVLGDEVWLDGDGSASLLLPAAPVVAEPLVELDGQALEEGEFDWSEKGILERRGCWPRRLRCVRVVYDHGYDPIPGDIQAVVLAQAESAFRSTPGVSSMQVGGMTVSYGAAAAIGVTQQWADVVAKYTLNRGDRA</sequence>
<dbReference type="EMBL" id="JBIASD010000052">
    <property type="protein sequence ID" value="MFF3671692.1"/>
    <property type="molecule type" value="Genomic_DNA"/>
</dbReference>
<dbReference type="RefSeq" id="WP_387417859.1">
    <property type="nucleotide sequence ID" value="NZ_JBIASD010000052.1"/>
</dbReference>
<protein>
    <recommendedName>
        <fullName evidence="3">Mobile element protein</fullName>
    </recommendedName>
</protein>
<reference evidence="1 2" key="1">
    <citation type="submission" date="2024-10" db="EMBL/GenBank/DDBJ databases">
        <title>The Natural Products Discovery Center: Release of the First 8490 Sequenced Strains for Exploring Actinobacteria Biosynthetic Diversity.</title>
        <authorList>
            <person name="Kalkreuter E."/>
            <person name="Kautsar S.A."/>
            <person name="Yang D."/>
            <person name="Bader C.D."/>
            <person name="Teijaro C.N."/>
            <person name="Fluegel L."/>
            <person name="Davis C.M."/>
            <person name="Simpson J.R."/>
            <person name="Lauterbach L."/>
            <person name="Steele A.D."/>
            <person name="Gui C."/>
            <person name="Meng S."/>
            <person name="Li G."/>
            <person name="Viehrig K."/>
            <person name="Ye F."/>
            <person name="Su P."/>
            <person name="Kiefer A.F."/>
            <person name="Nichols A."/>
            <person name="Cepeda A.J."/>
            <person name="Yan W."/>
            <person name="Fan B."/>
            <person name="Jiang Y."/>
            <person name="Adhikari A."/>
            <person name="Zheng C.-J."/>
            <person name="Schuster L."/>
            <person name="Cowan T.M."/>
            <person name="Smanski M.J."/>
            <person name="Chevrette M.G."/>
            <person name="De Carvalho L.P.S."/>
            <person name="Shen B."/>
        </authorList>
    </citation>
    <scope>NUCLEOTIDE SEQUENCE [LARGE SCALE GENOMIC DNA]</scope>
    <source>
        <strain evidence="1 2">NPDC002173</strain>
    </source>
</reference>
<evidence type="ECO:0000313" key="2">
    <source>
        <dbReference type="Proteomes" id="UP001602013"/>
    </source>
</evidence>
<evidence type="ECO:0008006" key="3">
    <source>
        <dbReference type="Google" id="ProtNLM"/>
    </source>
</evidence>
<evidence type="ECO:0000313" key="1">
    <source>
        <dbReference type="EMBL" id="MFF3671692.1"/>
    </source>
</evidence>
<organism evidence="1 2">
    <name type="scientific">Microtetraspora malaysiensis</name>
    <dbReference type="NCBI Taxonomy" id="161358"/>
    <lineage>
        <taxon>Bacteria</taxon>
        <taxon>Bacillati</taxon>
        <taxon>Actinomycetota</taxon>
        <taxon>Actinomycetes</taxon>
        <taxon>Streptosporangiales</taxon>
        <taxon>Streptosporangiaceae</taxon>
        <taxon>Microtetraspora</taxon>
    </lineage>
</organism>